<sequence length="1003" mass="111968">MSDLAGPGEPRLRSPSPGRGGRFDDGGRRSPPPSTEKWNTTNDRNGNNALPARGRSVEFGRKRRRDDSPPSRDRYIPNYEREPYRERDRRDHSYPILDHDRSGRHVTNPEIFDDPYRRGANAYRDDMFTYPSDRAPLGRAGPNHPRSYLTPPSEMPHLVSFRYFADFMRSTSPHIADDKEKLAEQWKRYRQDHTRKQLVGFFEKNRTRAWFREKYEPSPEFEELRLRLKKKGREAKVEAFISRLQAGDLDIIHYDYTSPSAPNKKATFIKSSLDQSDEPSTSSLQADSNLPAASNALPPSSQDGEIKESHLPLIPDPGVAPVSETSKVKTEFEMYTKNDLNSTNPDAEVEDYEDADDDLSAGMGDALTGPNLGLASSALGSLIGESVMGKSGCDDCVILPPADNQLFIKSISPDLSRTELENFWQHCKQVDGFDYLALSDPHIGRKLHRVGWISFLPGTDMKAAENVLGESRLNNFTLHLMRIERPAFQKLRLCPGIMNTHERIAKDLAQIRKLAANFEAEYFGPGSSQEQYGSTAIEARISKIKEEMSKNFDATSKQPPAETVSTPTPQDPGLNPSDSEFKPDSAQEKNETLDKKALDLYIYYLRAAFNCCYYCVCICDFQEQLCRRCPKHVRKAASRHIEDNSNTATPQSHRRNPNSQNPTHARSNESNWARTLDERVAMILTPSEVDPREFGGERVDDEIHRLCQPQITDEGAGKFRCKSCSKLFKAMNFIEKHIWTKHGEVINQESIQRIRYLNNYVLDPSHTTPQPPTPQEYGYPRVHDGMTAGPSTAHGMMPSMGHGHPSDFHNGGYPPMMNTSIVGPAGVMMGGPYGNYMPPPMYPPYGPGHSYPPPMAGPPAMFPNASIMGGHGNGGPSHAYGAPYYMGNMGPGPGYPPAFQPHHQVYSSLPAIPPPPHGGRLPNGNSRRLGDRISRNLAEDNGLPAPPHDFKRSRRDDLSRSVNGSSATMSPGPPLVPCDPRAKTVLAYNDLDTPADDEVVLNY</sequence>
<dbReference type="OrthoDB" id="342064at2759"/>
<evidence type="ECO:0000256" key="1">
    <source>
        <dbReference type="ARBA" id="ARBA00004123"/>
    </source>
</evidence>
<evidence type="ECO:0000313" key="7">
    <source>
        <dbReference type="EMBL" id="KNZ47461.1"/>
    </source>
</evidence>
<keyword evidence="4" id="KW-0863">Zinc-finger</keyword>
<keyword evidence="3" id="KW-0539">Nucleus</keyword>
<dbReference type="Pfam" id="PF12066">
    <property type="entry name" value="SERRATE_Ars2_N"/>
    <property type="match status" value="1"/>
</dbReference>
<feature type="compositionally biased region" description="Basic and acidic residues" evidence="5">
    <location>
        <begin position="55"/>
        <end position="103"/>
    </location>
</feature>
<dbReference type="InterPro" id="IPR013087">
    <property type="entry name" value="Znf_C2H2_type"/>
</dbReference>
<feature type="region of interest" description="Disordered" evidence="5">
    <location>
        <begin position="1"/>
        <end position="117"/>
    </location>
</feature>
<feature type="region of interest" description="Disordered" evidence="5">
    <location>
        <begin position="550"/>
        <end position="590"/>
    </location>
</feature>
<dbReference type="InterPro" id="IPR007042">
    <property type="entry name" value="SERRATE/Ars2_C"/>
</dbReference>
<feature type="region of interest" description="Disordered" evidence="5">
    <location>
        <begin position="271"/>
        <end position="322"/>
    </location>
</feature>
<dbReference type="GO" id="GO:0016070">
    <property type="term" value="P:RNA metabolic process"/>
    <property type="evidence" value="ECO:0007669"/>
    <property type="project" value="UniProtKB-ARBA"/>
</dbReference>
<dbReference type="AlphaFoldDB" id="A0A0L6UG12"/>
<dbReference type="InterPro" id="IPR039727">
    <property type="entry name" value="SE/Ars2"/>
</dbReference>
<feature type="domain" description="C2H2-type" evidence="6">
    <location>
        <begin position="719"/>
        <end position="742"/>
    </location>
</feature>
<feature type="compositionally biased region" description="Polar residues" evidence="5">
    <location>
        <begin position="36"/>
        <end position="48"/>
    </location>
</feature>
<dbReference type="Proteomes" id="UP000037035">
    <property type="component" value="Unassembled WGS sequence"/>
</dbReference>
<comment type="similarity">
    <text evidence="2">Belongs to the ARS2 family.</text>
</comment>
<evidence type="ECO:0000256" key="5">
    <source>
        <dbReference type="SAM" id="MobiDB-lite"/>
    </source>
</evidence>
<name>A0A0L6UG12_9BASI</name>
<feature type="compositionally biased region" description="Basic and acidic residues" evidence="5">
    <location>
        <begin position="579"/>
        <end position="590"/>
    </location>
</feature>
<comment type="subcellular location">
    <subcellularLocation>
        <location evidence="1">Nucleus</location>
    </subcellularLocation>
</comment>
<keyword evidence="4" id="KW-0479">Metal-binding</keyword>
<dbReference type="Pfam" id="PF04959">
    <property type="entry name" value="ARS2"/>
    <property type="match status" value="1"/>
</dbReference>
<feature type="region of interest" description="Disordered" evidence="5">
    <location>
        <begin position="637"/>
        <end position="671"/>
    </location>
</feature>
<dbReference type="PANTHER" id="PTHR13165">
    <property type="entry name" value="ARSENITE-RESISTANCE PROTEIN 2"/>
    <property type="match status" value="1"/>
</dbReference>
<evidence type="ECO:0000256" key="2">
    <source>
        <dbReference type="ARBA" id="ARBA00005407"/>
    </source>
</evidence>
<protein>
    <recommendedName>
        <fullName evidence="6">C2H2-type domain-containing protein</fullName>
    </recommendedName>
</protein>
<feature type="compositionally biased region" description="Basic and acidic residues" evidence="5">
    <location>
        <begin position="948"/>
        <end position="959"/>
    </location>
</feature>
<dbReference type="GO" id="GO:0008270">
    <property type="term" value="F:zinc ion binding"/>
    <property type="evidence" value="ECO:0007669"/>
    <property type="project" value="UniProtKB-KW"/>
</dbReference>
<evidence type="ECO:0000256" key="4">
    <source>
        <dbReference type="PROSITE-ProRule" id="PRU00042"/>
    </source>
</evidence>
<dbReference type="InterPro" id="IPR021933">
    <property type="entry name" value="SERRATE/Ars2_N"/>
</dbReference>
<dbReference type="PROSITE" id="PS50157">
    <property type="entry name" value="ZINC_FINGER_C2H2_2"/>
    <property type="match status" value="1"/>
</dbReference>
<organism evidence="7 8">
    <name type="scientific">Puccinia sorghi</name>
    <dbReference type="NCBI Taxonomy" id="27349"/>
    <lineage>
        <taxon>Eukaryota</taxon>
        <taxon>Fungi</taxon>
        <taxon>Dikarya</taxon>
        <taxon>Basidiomycota</taxon>
        <taxon>Pucciniomycotina</taxon>
        <taxon>Pucciniomycetes</taxon>
        <taxon>Pucciniales</taxon>
        <taxon>Pucciniaceae</taxon>
        <taxon>Puccinia</taxon>
    </lineage>
</organism>
<feature type="compositionally biased region" description="Polar residues" evidence="5">
    <location>
        <begin position="552"/>
        <end position="568"/>
    </location>
</feature>
<keyword evidence="4" id="KW-0862">Zinc</keyword>
<dbReference type="PROSITE" id="PS00028">
    <property type="entry name" value="ZINC_FINGER_C2H2_1"/>
    <property type="match status" value="1"/>
</dbReference>
<evidence type="ECO:0000259" key="6">
    <source>
        <dbReference type="PROSITE" id="PS50157"/>
    </source>
</evidence>
<dbReference type="VEuPathDB" id="FungiDB:VP01_637g14"/>
<feature type="compositionally biased region" description="Polar residues" evidence="5">
    <location>
        <begin position="644"/>
        <end position="671"/>
    </location>
</feature>
<feature type="compositionally biased region" description="Polar residues" evidence="5">
    <location>
        <begin position="271"/>
        <end position="303"/>
    </location>
</feature>
<keyword evidence="8" id="KW-1185">Reference proteome</keyword>
<dbReference type="STRING" id="27349.A0A0L6UG12"/>
<evidence type="ECO:0000256" key="3">
    <source>
        <dbReference type="ARBA" id="ARBA00023242"/>
    </source>
</evidence>
<feature type="region of interest" description="Disordered" evidence="5">
    <location>
        <begin position="896"/>
        <end position="980"/>
    </location>
</feature>
<dbReference type="GO" id="GO:0016604">
    <property type="term" value="C:nuclear body"/>
    <property type="evidence" value="ECO:0007669"/>
    <property type="project" value="TreeGrafter"/>
</dbReference>
<feature type="compositionally biased region" description="Basic and acidic residues" evidence="5">
    <location>
        <begin position="928"/>
        <end position="938"/>
    </location>
</feature>
<accession>A0A0L6UG12</accession>
<comment type="caution">
    <text evidence="7">The sequence shown here is derived from an EMBL/GenBank/DDBJ whole genome shotgun (WGS) entry which is preliminary data.</text>
</comment>
<dbReference type="EMBL" id="LAVV01011696">
    <property type="protein sequence ID" value="KNZ47461.1"/>
    <property type="molecule type" value="Genomic_DNA"/>
</dbReference>
<evidence type="ECO:0000313" key="8">
    <source>
        <dbReference type="Proteomes" id="UP000037035"/>
    </source>
</evidence>
<reference evidence="7 8" key="1">
    <citation type="submission" date="2015-08" db="EMBL/GenBank/DDBJ databases">
        <title>Next Generation Sequencing and Analysis of the Genome of Puccinia sorghi L Schw, the Causal Agent of Maize Common Rust.</title>
        <authorList>
            <person name="Rochi L."/>
            <person name="Burguener G."/>
            <person name="Darino M."/>
            <person name="Turjanski A."/>
            <person name="Kreff E."/>
            <person name="Dieguez M.J."/>
            <person name="Sacco F."/>
        </authorList>
    </citation>
    <scope>NUCLEOTIDE SEQUENCE [LARGE SCALE GENOMIC DNA]</scope>
    <source>
        <strain evidence="7 8">RO10H11247</strain>
    </source>
</reference>
<dbReference type="GO" id="GO:0031047">
    <property type="term" value="P:regulatory ncRNA-mediated gene silencing"/>
    <property type="evidence" value="ECO:0007669"/>
    <property type="project" value="UniProtKB-ARBA"/>
</dbReference>
<feature type="compositionally biased region" description="Low complexity" evidence="5">
    <location>
        <begin position="1"/>
        <end position="17"/>
    </location>
</feature>
<proteinExistence type="inferred from homology"/>
<feature type="compositionally biased region" description="Polar residues" evidence="5">
    <location>
        <begin position="960"/>
        <end position="969"/>
    </location>
</feature>
<gene>
    <name evidence="7" type="ORF">VP01_637g14</name>
</gene>
<dbReference type="PANTHER" id="PTHR13165:SF0">
    <property type="entry name" value="SERRATE RNA EFFECTOR MOLECULE HOMOLOG"/>
    <property type="match status" value="1"/>
</dbReference>